<proteinExistence type="predicted"/>
<organism evidence="2 3">
    <name type="scientific">Ophiocordyceps polyrhachis-furcata BCC 54312</name>
    <dbReference type="NCBI Taxonomy" id="1330021"/>
    <lineage>
        <taxon>Eukaryota</taxon>
        <taxon>Fungi</taxon>
        <taxon>Dikarya</taxon>
        <taxon>Ascomycota</taxon>
        <taxon>Pezizomycotina</taxon>
        <taxon>Sordariomycetes</taxon>
        <taxon>Hypocreomycetidae</taxon>
        <taxon>Hypocreales</taxon>
        <taxon>Ophiocordycipitaceae</taxon>
        <taxon>Ophiocordyceps</taxon>
    </lineage>
</organism>
<dbReference type="EMBL" id="LKCN02000014">
    <property type="protein sequence ID" value="RCI09660.1"/>
    <property type="molecule type" value="Genomic_DNA"/>
</dbReference>
<keyword evidence="3" id="KW-1185">Reference proteome</keyword>
<reference evidence="2 3" key="1">
    <citation type="journal article" date="2015" name="BMC Genomics">
        <title>Insights from the genome of Ophiocordyceps polyrhachis-furcata to pathogenicity and host specificity in insect fungi.</title>
        <authorList>
            <person name="Wichadakul D."/>
            <person name="Kobmoo N."/>
            <person name="Ingsriswang S."/>
            <person name="Tangphatsornruang S."/>
            <person name="Chantasingh D."/>
            <person name="Luangsa-ard J.J."/>
            <person name="Eurwilaichitr L."/>
        </authorList>
    </citation>
    <scope>NUCLEOTIDE SEQUENCE [LARGE SCALE GENOMIC DNA]</scope>
    <source>
        <strain evidence="2 3">BCC 54312</strain>
    </source>
</reference>
<comment type="caution">
    <text evidence="2">The sequence shown here is derived from an EMBL/GenBank/DDBJ whole genome shotgun (WGS) entry which is preliminary data.</text>
</comment>
<evidence type="ECO:0000313" key="3">
    <source>
        <dbReference type="Proteomes" id="UP000253664"/>
    </source>
</evidence>
<dbReference type="Proteomes" id="UP000253664">
    <property type="component" value="Unassembled WGS sequence"/>
</dbReference>
<feature type="compositionally biased region" description="Basic and acidic residues" evidence="1">
    <location>
        <begin position="1"/>
        <end position="14"/>
    </location>
</feature>
<gene>
    <name evidence="2" type="ORF">L249_3806</name>
</gene>
<feature type="compositionally biased region" description="Basic and acidic residues" evidence="1">
    <location>
        <begin position="49"/>
        <end position="68"/>
    </location>
</feature>
<evidence type="ECO:0000313" key="2">
    <source>
        <dbReference type="EMBL" id="RCI09660.1"/>
    </source>
</evidence>
<feature type="region of interest" description="Disordered" evidence="1">
    <location>
        <begin position="1"/>
        <end position="70"/>
    </location>
</feature>
<evidence type="ECO:0000256" key="1">
    <source>
        <dbReference type="SAM" id="MobiDB-lite"/>
    </source>
</evidence>
<dbReference type="AlphaFoldDB" id="A0A367L5F3"/>
<name>A0A367L5F3_9HYPO</name>
<accession>A0A367L5F3</accession>
<sequence>MGPPRESKQGRSEAGEYEDPGPPSHLRHSIREASPIQGLVEVSGVGRCMRGEEMRDRTDNSREQHDNDTTALSTLLGQDDREFFSLGEMKMKKMIMKSTLHRQLREGRYLVGENVWKRWWKRARHETDSLTQGQQPVSAKSHLDVLHLSPQVTEYSLEAVHVLQQAASDCDFYSGSALARTVAPKSPDGDERHCPIRSLQVPRQVAGTPLSHTLPTSSRLHCARERGFFSPLLSRSDVFVPQRTATDFIGSPVSPAKHLTVVHDVPDAFPVFFLDSPPRLSSPSYLVQDLKSCLTAPAMASPCALVLQSADTESWGERDSLFDQIESRAALTLAPTLLASTVLPDLIVNPLASPFCGAKHSSGSPFTPPLPFIPVDPKSYRQASAALSLHRGNTMTCS</sequence>
<protein>
    <submittedName>
        <fullName evidence="2">Uncharacterized protein</fullName>
    </submittedName>
</protein>